<feature type="active site" evidence="2">
    <location>
        <position position="698"/>
    </location>
</feature>
<dbReference type="GO" id="GO:0006508">
    <property type="term" value="P:proteolysis"/>
    <property type="evidence" value="ECO:0007669"/>
    <property type="project" value="UniProtKB-KW"/>
</dbReference>
<feature type="active site" evidence="2">
    <location>
        <position position="655"/>
    </location>
</feature>
<dbReference type="InterPro" id="IPR027417">
    <property type="entry name" value="P-loop_NTPase"/>
</dbReference>
<dbReference type="SUPFAM" id="SSF54211">
    <property type="entry name" value="Ribosomal protein S5 domain 2-like"/>
    <property type="match status" value="1"/>
</dbReference>
<dbReference type="InterPro" id="IPR027065">
    <property type="entry name" value="Lon_Prtase"/>
</dbReference>
<evidence type="ECO:0000259" key="4">
    <source>
        <dbReference type="PROSITE" id="PS51786"/>
    </source>
</evidence>
<dbReference type="Pfam" id="PF13654">
    <property type="entry name" value="AAA_32"/>
    <property type="match status" value="1"/>
</dbReference>
<comment type="catalytic activity">
    <reaction evidence="2">
        <text>Hydrolysis of proteins in presence of ATP.</text>
        <dbReference type="EC" id="3.4.21.53"/>
    </reaction>
</comment>
<organism evidence="5 6">
    <name type="scientific">Thauera sinica</name>
    <dbReference type="NCBI Taxonomy" id="2665146"/>
    <lineage>
        <taxon>Bacteria</taxon>
        <taxon>Pseudomonadati</taxon>
        <taxon>Pseudomonadota</taxon>
        <taxon>Betaproteobacteria</taxon>
        <taxon>Rhodocyclales</taxon>
        <taxon>Zoogloeaceae</taxon>
        <taxon>Thauera</taxon>
    </lineage>
</organism>
<dbReference type="Gene3D" id="1.10.8.60">
    <property type="match status" value="1"/>
</dbReference>
<feature type="compositionally biased region" description="Basic and acidic residues" evidence="3">
    <location>
        <begin position="796"/>
        <end position="805"/>
    </location>
</feature>
<reference evidence="6" key="1">
    <citation type="journal article" date="2019" name="Int. J. Syst. Evol. Microbiol.">
        <title>The Global Catalogue of Microorganisms (GCM) 10K type strain sequencing project: providing services to taxonomists for standard genome sequencing and annotation.</title>
        <authorList>
            <consortium name="The Broad Institute Genomics Platform"/>
            <consortium name="The Broad Institute Genome Sequencing Center for Infectious Disease"/>
            <person name="Wu L."/>
            <person name="Ma J."/>
        </authorList>
    </citation>
    <scope>NUCLEOTIDE SEQUENCE [LARGE SCALE GENOMIC DNA]</scope>
    <source>
        <strain evidence="6">SHR3</strain>
    </source>
</reference>
<dbReference type="EMBL" id="JBHSOG010000047">
    <property type="protein sequence ID" value="MFC5770074.1"/>
    <property type="molecule type" value="Genomic_DNA"/>
</dbReference>
<dbReference type="PRINTS" id="PR00830">
    <property type="entry name" value="ENDOLAPTASE"/>
</dbReference>
<dbReference type="InterPro" id="IPR046843">
    <property type="entry name" value="LonB_AAA-LID"/>
</dbReference>
<dbReference type="InterPro" id="IPR020568">
    <property type="entry name" value="Ribosomal_Su5_D2-typ_SF"/>
</dbReference>
<feature type="region of interest" description="Disordered" evidence="3">
    <location>
        <begin position="791"/>
        <end position="817"/>
    </location>
</feature>
<proteinExistence type="inferred from homology"/>
<dbReference type="InterPro" id="IPR014721">
    <property type="entry name" value="Ribsml_uS5_D2-typ_fold_subgr"/>
</dbReference>
<accession>A0ABW1ASB6</accession>
<dbReference type="Gene3D" id="3.40.50.300">
    <property type="entry name" value="P-loop containing nucleotide triphosphate hydrolases"/>
    <property type="match status" value="2"/>
</dbReference>
<evidence type="ECO:0000256" key="3">
    <source>
        <dbReference type="SAM" id="MobiDB-lite"/>
    </source>
</evidence>
<feature type="domain" description="Lon proteolytic" evidence="4">
    <location>
        <begin position="565"/>
        <end position="760"/>
    </location>
</feature>
<dbReference type="InterPro" id="IPR046844">
    <property type="entry name" value="Lon-like_helical"/>
</dbReference>
<name>A0ABW1ASB6_9RHOO</name>
<dbReference type="PROSITE" id="PS51786">
    <property type="entry name" value="LON_PROTEOLYTIC"/>
    <property type="match status" value="1"/>
</dbReference>
<dbReference type="GO" id="GO:0008233">
    <property type="term" value="F:peptidase activity"/>
    <property type="evidence" value="ECO:0007669"/>
    <property type="project" value="UniProtKB-KW"/>
</dbReference>
<keyword evidence="1 2" id="KW-0645">Protease</keyword>
<dbReference type="PANTHER" id="PTHR10046">
    <property type="entry name" value="ATP DEPENDENT LON PROTEASE FAMILY MEMBER"/>
    <property type="match status" value="1"/>
</dbReference>
<evidence type="ECO:0000256" key="2">
    <source>
        <dbReference type="PROSITE-ProRule" id="PRU01122"/>
    </source>
</evidence>
<keyword evidence="2" id="KW-0720">Serine protease</keyword>
<dbReference type="Pfam" id="PF05362">
    <property type="entry name" value="Lon_C"/>
    <property type="match status" value="1"/>
</dbReference>
<dbReference type="InterPro" id="IPR008269">
    <property type="entry name" value="Lon_proteolytic"/>
</dbReference>
<comment type="caution">
    <text evidence="5">The sequence shown here is derived from an EMBL/GenBank/DDBJ whole genome shotgun (WGS) entry which is preliminary data.</text>
</comment>
<gene>
    <name evidence="5" type="ORF">ACFPTN_11895</name>
</gene>
<comment type="similarity">
    <text evidence="2">Belongs to the peptidase S16 family.</text>
</comment>
<evidence type="ECO:0000256" key="1">
    <source>
        <dbReference type="ARBA" id="ARBA00022670"/>
    </source>
</evidence>
<dbReference type="Pfam" id="PF20436">
    <property type="entry name" value="LonB_AAA-LID"/>
    <property type="match status" value="1"/>
</dbReference>
<evidence type="ECO:0000313" key="6">
    <source>
        <dbReference type="Proteomes" id="UP001595974"/>
    </source>
</evidence>
<dbReference type="EC" id="3.4.21.53" evidence="2"/>
<keyword evidence="6" id="KW-1185">Reference proteome</keyword>
<sequence length="817" mass="89667">MSSSTSLPPQALYTACDPASLQFRDTDELPELDAALIHARAVEALRLGLDIRHTGYNLFVLGETGSGRHAIVDQLLEDERRNGDRPADWCHVYNFADAARPDLLRLPCGRGARLRDDMQHFVEELAPAITAVFQSDEYRGRIEAMQEEQKQREEAALHALGRESAELGVALLRTPHGFAFVPMKGEGTTLSQEEFERLPEERQRELAAHIKTMHERMHKLTNEFPRWRRELQNRIKQAGSEALRITVTHLIDDLKPAYADLPEVVAYLDAVLQDIVETGESLRESSQSEGDTETTTYSGSLSVQRYLVNLLVENPADGTRPVVSEDHPTLQNLVGRIEHVVHMGTLMSNFTLIRAGALQRANGGFLVLDAVKVLSQPYAWEGLKRCLKAGRIRIESLSDIIGLTSTVQLEPEPMPLDLKVVLVGERLIYYLLCQYDTEFPLLFKINADMESEIERSPDNTAAYARLVATLARRDGLRPLSAAAVGRTIEHAARLASDAQRLTTQTLPLSDLMREADHFAAKAEATRIEERHVEAALDARRRRNDRIRERYVDSILRGQLLVATDGGHVGQINGLAVVLLGESTFAHPVRITATVRVGEGEVVDIEREVKLGGPIHSKGVLILSSFVASRFGLTLPLSLKASLVFEQSYGGVEGDSASLAELAALLSALSGVPLKQSLAVTGSVNQFGVVQPVGGINEKIEGFFDICAARGLTGEQGVLIPRANACHLMLRPEVVAAVREGRFRVWAVQDVDEALELLTGLPAGKPDEKGEMAEGSMNARIAEGLRKLAAMHRKFSRQPEDEEKKAASATEGPGSAGS</sequence>
<dbReference type="Proteomes" id="UP001595974">
    <property type="component" value="Unassembled WGS sequence"/>
</dbReference>
<dbReference type="InterPro" id="IPR041699">
    <property type="entry name" value="AAA_32"/>
</dbReference>
<dbReference type="Pfam" id="PF20437">
    <property type="entry name" value="LonC_helical"/>
    <property type="match status" value="1"/>
</dbReference>
<protein>
    <recommendedName>
        <fullName evidence="2">endopeptidase La</fullName>
        <ecNumber evidence="2">3.4.21.53</ecNumber>
    </recommendedName>
</protein>
<evidence type="ECO:0000313" key="5">
    <source>
        <dbReference type="EMBL" id="MFC5770074.1"/>
    </source>
</evidence>
<dbReference type="RefSeq" id="WP_096445207.1">
    <property type="nucleotide sequence ID" value="NZ_JBHSOG010000047.1"/>
</dbReference>
<keyword evidence="2" id="KW-0378">Hydrolase</keyword>
<dbReference type="Gene3D" id="3.30.230.10">
    <property type="match status" value="1"/>
</dbReference>